<dbReference type="EMBL" id="JWZT01002471">
    <property type="protein sequence ID" value="KII69317.1"/>
    <property type="molecule type" value="Genomic_DNA"/>
</dbReference>
<evidence type="ECO:0000313" key="1">
    <source>
        <dbReference type="EMBL" id="KII69317.1"/>
    </source>
</evidence>
<protein>
    <submittedName>
        <fullName evidence="1">Uncharacterized protein</fullName>
    </submittedName>
</protein>
<dbReference type="InterPro" id="IPR038765">
    <property type="entry name" value="Papain-like_cys_pep_sf"/>
</dbReference>
<dbReference type="OrthoDB" id="18915at2759"/>
<comment type="caution">
    <text evidence="1">The sequence shown here is derived from an EMBL/GenBank/DDBJ whole genome shotgun (WGS) entry which is preliminary data.</text>
</comment>
<dbReference type="SUPFAM" id="SSF54001">
    <property type="entry name" value="Cysteine proteinases"/>
    <property type="match status" value="1"/>
</dbReference>
<proteinExistence type="predicted"/>
<keyword evidence="2" id="KW-1185">Reference proteome</keyword>
<dbReference type="Proteomes" id="UP000031668">
    <property type="component" value="Unassembled WGS sequence"/>
</dbReference>
<dbReference type="AlphaFoldDB" id="A0A0C2N5V8"/>
<sequence length="114" mass="13766">MDEEVILEDESEYSSIVQEYNFQINTVSHNMEKDCVKDLSVENLFNGVQVERIIERAKVLKEQFRFFVKIPTDNNCLYRSFLFSLLVHRSRAGFKERYFLFDLKRVRYYRSDTS</sequence>
<accession>A0A0C2N5V8</accession>
<evidence type="ECO:0000313" key="2">
    <source>
        <dbReference type="Proteomes" id="UP000031668"/>
    </source>
</evidence>
<organism evidence="1 2">
    <name type="scientific">Thelohanellus kitauei</name>
    <name type="common">Myxosporean</name>
    <dbReference type="NCBI Taxonomy" id="669202"/>
    <lineage>
        <taxon>Eukaryota</taxon>
        <taxon>Metazoa</taxon>
        <taxon>Cnidaria</taxon>
        <taxon>Myxozoa</taxon>
        <taxon>Myxosporea</taxon>
        <taxon>Bivalvulida</taxon>
        <taxon>Platysporina</taxon>
        <taxon>Myxobolidae</taxon>
        <taxon>Thelohanellus</taxon>
    </lineage>
</organism>
<reference evidence="1 2" key="1">
    <citation type="journal article" date="2014" name="Genome Biol. Evol.">
        <title>The genome of the myxosporean Thelohanellus kitauei shows adaptations to nutrient acquisition within its fish host.</title>
        <authorList>
            <person name="Yang Y."/>
            <person name="Xiong J."/>
            <person name="Zhou Z."/>
            <person name="Huo F."/>
            <person name="Miao W."/>
            <person name="Ran C."/>
            <person name="Liu Y."/>
            <person name="Zhang J."/>
            <person name="Feng J."/>
            <person name="Wang M."/>
            <person name="Wang M."/>
            <person name="Wang L."/>
            <person name="Yao B."/>
        </authorList>
    </citation>
    <scope>NUCLEOTIDE SEQUENCE [LARGE SCALE GENOMIC DNA]</scope>
    <source>
        <strain evidence="1">Wuqing</strain>
    </source>
</reference>
<name>A0A0C2N5V8_THEKT</name>
<gene>
    <name evidence="1" type="ORF">RF11_13806</name>
</gene>